<dbReference type="Gene3D" id="1.20.1410.10">
    <property type="entry name" value="I/LWEQ domain"/>
    <property type="match status" value="1"/>
</dbReference>
<dbReference type="Proteomes" id="UP000799118">
    <property type="component" value="Unassembled WGS sequence"/>
</dbReference>
<feature type="domain" description="Cyclin-D1-binding protein 1-like N-terminal" evidence="7">
    <location>
        <begin position="6"/>
        <end position="101"/>
    </location>
</feature>
<evidence type="ECO:0000256" key="4">
    <source>
        <dbReference type="ARBA" id="ARBA00022490"/>
    </source>
</evidence>
<protein>
    <submittedName>
        <fullName evidence="9">Uncharacterized protein</fullName>
    </submittedName>
</protein>
<comment type="subcellular location">
    <subcellularLocation>
        <location evidence="2">Cytoplasm</location>
    </subcellularLocation>
    <subcellularLocation>
        <location evidence="1">Nucleus</location>
    </subcellularLocation>
</comment>
<dbReference type="AlphaFoldDB" id="A0A6A4HCK8"/>
<keyword evidence="5" id="KW-0539">Nucleus</keyword>
<dbReference type="OrthoDB" id="41588at2759"/>
<comment type="similarity">
    <text evidence="3">Belongs to the CCNDBP1 family.</text>
</comment>
<evidence type="ECO:0000259" key="7">
    <source>
        <dbReference type="Pfam" id="PF13324"/>
    </source>
</evidence>
<dbReference type="InterPro" id="IPR049317">
    <property type="entry name" value="GCIP-like_N"/>
</dbReference>
<keyword evidence="4" id="KW-0963">Cytoplasm</keyword>
<dbReference type="InterPro" id="IPR026907">
    <property type="entry name" value="GCIP-like"/>
</dbReference>
<name>A0A6A4HCK8_9AGAR</name>
<evidence type="ECO:0000256" key="3">
    <source>
        <dbReference type="ARBA" id="ARBA00008940"/>
    </source>
</evidence>
<evidence type="ECO:0000259" key="8">
    <source>
        <dbReference type="Pfam" id="PF20936"/>
    </source>
</evidence>
<sequence length="273" mass="29888">MFNGSVHGATLTKESASVVIEVITSVQALATTFLEIEDSGERARSGEDWLVRTGAIHALIEMARSNDGLPKDNLAAVRRHWLKDAGALEDGVREVGEMIEDAQNETETDEDDGWDELGIEPSQPLTEEELKRTKKVLSVLRLCNLLHQKVITEILSTSSSTWANSVLDELAPLSPALLSACDELVSTLDSPQEADSVKTELDALKGVIDRIRDRLSLLYNHPDSTALLDGVSLNQTIPTNRRNPMEKWFNTCFDQILKAIQLAAGPSNVGTES</sequence>
<dbReference type="EMBL" id="ML769520">
    <property type="protein sequence ID" value="KAE9396042.1"/>
    <property type="molecule type" value="Genomic_DNA"/>
</dbReference>
<dbReference type="GO" id="GO:0005634">
    <property type="term" value="C:nucleus"/>
    <property type="evidence" value="ECO:0007669"/>
    <property type="project" value="UniProtKB-SubCell"/>
</dbReference>
<evidence type="ECO:0000256" key="2">
    <source>
        <dbReference type="ARBA" id="ARBA00004496"/>
    </source>
</evidence>
<feature type="domain" description="Cyclin-D1-binding protein 1-like C-terminal" evidence="8">
    <location>
        <begin position="110"/>
        <end position="212"/>
    </location>
</feature>
<proteinExistence type="inferred from homology"/>
<evidence type="ECO:0000313" key="10">
    <source>
        <dbReference type="Proteomes" id="UP000799118"/>
    </source>
</evidence>
<gene>
    <name evidence="9" type="ORF">BT96DRAFT_123056</name>
</gene>
<accession>A0A6A4HCK8</accession>
<organism evidence="9 10">
    <name type="scientific">Gymnopus androsaceus JB14</name>
    <dbReference type="NCBI Taxonomy" id="1447944"/>
    <lineage>
        <taxon>Eukaryota</taxon>
        <taxon>Fungi</taxon>
        <taxon>Dikarya</taxon>
        <taxon>Basidiomycota</taxon>
        <taxon>Agaricomycotina</taxon>
        <taxon>Agaricomycetes</taxon>
        <taxon>Agaricomycetidae</taxon>
        <taxon>Agaricales</taxon>
        <taxon>Marasmiineae</taxon>
        <taxon>Omphalotaceae</taxon>
        <taxon>Gymnopus</taxon>
    </lineage>
</organism>
<keyword evidence="10" id="KW-1185">Reference proteome</keyword>
<dbReference type="InterPro" id="IPR049318">
    <property type="entry name" value="GCIP_C"/>
</dbReference>
<evidence type="ECO:0000313" key="9">
    <source>
        <dbReference type="EMBL" id="KAE9396042.1"/>
    </source>
</evidence>
<dbReference type="Pfam" id="PF13324">
    <property type="entry name" value="GCIP_N"/>
    <property type="match status" value="1"/>
</dbReference>
<dbReference type="PANTHER" id="PTHR15492">
    <property type="entry name" value="CYCLIN D1-BINDING PROTEIN 1"/>
    <property type="match status" value="1"/>
</dbReference>
<dbReference type="PANTHER" id="PTHR15492:SF1">
    <property type="entry name" value="CYCLIN-D1-BINDING PROTEIN 1"/>
    <property type="match status" value="1"/>
</dbReference>
<evidence type="ECO:0000256" key="1">
    <source>
        <dbReference type="ARBA" id="ARBA00004123"/>
    </source>
</evidence>
<dbReference type="GO" id="GO:0005737">
    <property type="term" value="C:cytoplasm"/>
    <property type="evidence" value="ECO:0007669"/>
    <property type="project" value="UniProtKB-SubCell"/>
</dbReference>
<reference evidence="9" key="1">
    <citation type="journal article" date="2019" name="Environ. Microbiol.">
        <title>Fungal ecological strategies reflected in gene transcription - a case study of two litter decomposers.</title>
        <authorList>
            <person name="Barbi F."/>
            <person name="Kohler A."/>
            <person name="Barry K."/>
            <person name="Baskaran P."/>
            <person name="Daum C."/>
            <person name="Fauchery L."/>
            <person name="Ihrmark K."/>
            <person name="Kuo A."/>
            <person name="LaButti K."/>
            <person name="Lipzen A."/>
            <person name="Morin E."/>
            <person name="Grigoriev I.V."/>
            <person name="Henrissat B."/>
            <person name="Lindahl B."/>
            <person name="Martin F."/>
        </authorList>
    </citation>
    <scope>NUCLEOTIDE SEQUENCE</scope>
    <source>
        <strain evidence="9">JB14</strain>
    </source>
</reference>
<dbReference type="Pfam" id="PF20936">
    <property type="entry name" value="GCIP_C"/>
    <property type="match status" value="1"/>
</dbReference>
<evidence type="ECO:0000256" key="6">
    <source>
        <dbReference type="ARBA" id="ARBA00023306"/>
    </source>
</evidence>
<evidence type="ECO:0000256" key="5">
    <source>
        <dbReference type="ARBA" id="ARBA00023242"/>
    </source>
</evidence>
<keyword evidence="6" id="KW-0131">Cell cycle</keyword>